<dbReference type="PIRSF" id="PIRSF001814">
    <property type="entry name" value="Somatostatin"/>
    <property type="match status" value="1"/>
</dbReference>
<evidence type="ECO:0000256" key="5">
    <source>
        <dbReference type="ARBA" id="ARBA00022702"/>
    </source>
</evidence>
<gene>
    <name evidence="10" type="primary">SST</name>
</gene>
<dbReference type="GeneTree" id="ENSGT00510000047914"/>
<dbReference type="AlphaFoldDB" id="A0A8C5MNH6"/>
<proteinExistence type="inferred from homology"/>
<comment type="subcellular location">
    <subcellularLocation>
        <location evidence="1">Secreted</location>
    </subcellularLocation>
</comment>
<dbReference type="Pfam" id="PF03002">
    <property type="entry name" value="Somatostatin"/>
    <property type="match status" value="1"/>
</dbReference>
<keyword evidence="3" id="KW-0964">Secreted</keyword>
<dbReference type="GO" id="GO:0030334">
    <property type="term" value="P:regulation of cell migration"/>
    <property type="evidence" value="ECO:0007669"/>
    <property type="project" value="TreeGrafter"/>
</dbReference>
<feature type="disulfide bond" evidence="7">
    <location>
        <begin position="104"/>
        <end position="115"/>
    </location>
</feature>
<evidence type="ECO:0000313" key="11">
    <source>
        <dbReference type="Proteomes" id="UP000694569"/>
    </source>
</evidence>
<keyword evidence="6 7" id="KW-1015">Disulfide bond</keyword>
<keyword evidence="11" id="KW-1185">Reference proteome</keyword>
<dbReference type="GO" id="GO:0005179">
    <property type="term" value="F:hormone activity"/>
    <property type="evidence" value="ECO:0007669"/>
    <property type="project" value="UniProtKB-KW"/>
</dbReference>
<reference evidence="10" key="1">
    <citation type="submission" date="2025-08" db="UniProtKB">
        <authorList>
            <consortium name="Ensembl"/>
        </authorList>
    </citation>
    <scope>IDENTIFICATION</scope>
</reference>
<keyword evidence="8" id="KW-0732">Signal</keyword>
<evidence type="ECO:0000256" key="4">
    <source>
        <dbReference type="ARBA" id="ARBA00022685"/>
    </source>
</evidence>
<evidence type="ECO:0000256" key="3">
    <source>
        <dbReference type="ARBA" id="ARBA00022525"/>
    </source>
</evidence>
<keyword evidence="4" id="KW-0165">Cleavage on pair of basic residues</keyword>
<feature type="signal peptide" evidence="8">
    <location>
        <begin position="1"/>
        <end position="24"/>
    </location>
</feature>
<dbReference type="InterPro" id="IPR018142">
    <property type="entry name" value="Somatostatin/Cortistatin_C"/>
</dbReference>
<dbReference type="OrthoDB" id="9948948at2759"/>
<organism evidence="10 11">
    <name type="scientific">Leptobrachium leishanense</name>
    <name type="common">Leishan spiny toad</name>
    <dbReference type="NCBI Taxonomy" id="445787"/>
    <lineage>
        <taxon>Eukaryota</taxon>
        <taxon>Metazoa</taxon>
        <taxon>Chordata</taxon>
        <taxon>Craniata</taxon>
        <taxon>Vertebrata</taxon>
        <taxon>Euteleostomi</taxon>
        <taxon>Amphibia</taxon>
        <taxon>Batrachia</taxon>
        <taxon>Anura</taxon>
        <taxon>Pelobatoidea</taxon>
        <taxon>Megophryidae</taxon>
        <taxon>Leptobrachium</taxon>
    </lineage>
</organism>
<evidence type="ECO:0000259" key="9">
    <source>
        <dbReference type="Pfam" id="PF03002"/>
    </source>
</evidence>
<protein>
    <submittedName>
        <fullName evidence="10">Somatostatin</fullName>
    </submittedName>
</protein>
<feature type="chain" id="PRO_5034581014" evidence="8">
    <location>
        <begin position="25"/>
        <end position="115"/>
    </location>
</feature>
<name>A0A8C5MNH6_9ANUR</name>
<evidence type="ECO:0000256" key="1">
    <source>
        <dbReference type="ARBA" id="ARBA00004613"/>
    </source>
</evidence>
<accession>A0A8C5MNH6</accession>
<comment type="similarity">
    <text evidence="2">Belongs to the somatostatin family.</text>
</comment>
<dbReference type="Ensembl" id="ENSLLET00000017903.1">
    <property type="protein sequence ID" value="ENSLLEP00000017250.1"/>
    <property type="gene ID" value="ENSLLEG00000010971.1"/>
</dbReference>
<keyword evidence="5" id="KW-0372">Hormone</keyword>
<evidence type="ECO:0000256" key="8">
    <source>
        <dbReference type="SAM" id="SignalP"/>
    </source>
</evidence>
<dbReference type="GO" id="GO:0005615">
    <property type="term" value="C:extracellular space"/>
    <property type="evidence" value="ECO:0007669"/>
    <property type="project" value="TreeGrafter"/>
</dbReference>
<evidence type="ECO:0000313" key="10">
    <source>
        <dbReference type="Ensembl" id="ENSLLEP00000017250.1"/>
    </source>
</evidence>
<sequence>MQSCRVRCALTILSLALAVSSVSSAPTDPRLRQFLQKSLSAAGKQELAKYFLAELLSEPSLTDNEALDSEDLPRGAEQDEVRLELERSANSSPALAPRERKAGCKNFFWKTFTSC</sequence>
<evidence type="ECO:0000256" key="7">
    <source>
        <dbReference type="PIRSR" id="PIRSR001814-1"/>
    </source>
</evidence>
<dbReference type="PANTHER" id="PTHR10558:SF2">
    <property type="entry name" value="SOMATOSTATIN"/>
    <property type="match status" value="1"/>
</dbReference>
<evidence type="ECO:0000256" key="2">
    <source>
        <dbReference type="ARBA" id="ARBA00008327"/>
    </source>
</evidence>
<dbReference type="Proteomes" id="UP000694569">
    <property type="component" value="Unplaced"/>
</dbReference>
<dbReference type="PANTHER" id="PTHR10558">
    <property type="entry name" value="SOMATOSTATIN"/>
    <property type="match status" value="1"/>
</dbReference>
<evidence type="ECO:0000256" key="6">
    <source>
        <dbReference type="ARBA" id="ARBA00023157"/>
    </source>
</evidence>
<reference evidence="10" key="2">
    <citation type="submission" date="2025-09" db="UniProtKB">
        <authorList>
            <consortium name="Ensembl"/>
        </authorList>
    </citation>
    <scope>IDENTIFICATION</scope>
</reference>
<dbReference type="InterPro" id="IPR004250">
    <property type="entry name" value="Somatostatin"/>
</dbReference>
<feature type="domain" description="Somatostatin/Cortistatin C-terminal" evidence="9">
    <location>
        <begin position="98"/>
        <end position="115"/>
    </location>
</feature>